<dbReference type="SUPFAM" id="SSF56300">
    <property type="entry name" value="Metallo-dependent phosphatases"/>
    <property type="match status" value="1"/>
</dbReference>
<reference evidence="3 4" key="1">
    <citation type="submission" date="2016-05" db="EMBL/GenBank/DDBJ databases">
        <title>Draft Genome Sequence of Algibacter sp. Strain SK-16 Isolated from the Surface Water of Aburatsubo Inlet.</title>
        <authorList>
            <person name="Wong S.-K."/>
            <person name="Yoshizawa S."/>
            <person name="Nakajima Y."/>
            <person name="Ogura Y."/>
            <person name="Tetsuya H."/>
            <person name="Hamasaki K."/>
        </authorList>
    </citation>
    <scope>NUCLEOTIDE SEQUENCE [LARGE SCALE GENOMIC DNA]</scope>
    <source>
        <strain evidence="3 4">SK-16</strain>
    </source>
</reference>
<dbReference type="InterPro" id="IPR029052">
    <property type="entry name" value="Metallo-depent_PP-like"/>
</dbReference>
<evidence type="ECO:0000256" key="1">
    <source>
        <dbReference type="ARBA" id="ARBA00005662"/>
    </source>
</evidence>
<dbReference type="Gene3D" id="3.60.21.10">
    <property type="match status" value="1"/>
</dbReference>
<dbReference type="EMBL" id="MDJD01000007">
    <property type="protein sequence ID" value="OEK09739.1"/>
    <property type="molecule type" value="Genomic_DNA"/>
</dbReference>
<feature type="domain" description="Capsule synthesis protein CapA" evidence="2">
    <location>
        <begin position="22"/>
        <end position="271"/>
    </location>
</feature>
<name>A0A1E5TEF4_9FLAO</name>
<dbReference type="SMART" id="SM00854">
    <property type="entry name" value="PGA_cap"/>
    <property type="match status" value="1"/>
</dbReference>
<organism evidence="3 4">
    <name type="scientific">Flavivirga aquatica</name>
    <dbReference type="NCBI Taxonomy" id="1849968"/>
    <lineage>
        <taxon>Bacteria</taxon>
        <taxon>Pseudomonadati</taxon>
        <taxon>Bacteroidota</taxon>
        <taxon>Flavobacteriia</taxon>
        <taxon>Flavobacteriales</taxon>
        <taxon>Flavobacteriaceae</taxon>
        <taxon>Flavivirga</taxon>
    </lineage>
</organism>
<comment type="caution">
    <text evidence="3">The sequence shown here is derived from an EMBL/GenBank/DDBJ whole genome shotgun (WGS) entry which is preliminary data.</text>
</comment>
<protein>
    <recommendedName>
        <fullName evidence="2">Capsule synthesis protein CapA domain-containing protein</fullName>
    </recommendedName>
</protein>
<dbReference type="Pfam" id="PF09587">
    <property type="entry name" value="PGA_cap"/>
    <property type="match status" value="1"/>
</dbReference>
<dbReference type="PANTHER" id="PTHR33393">
    <property type="entry name" value="POLYGLUTAMINE SYNTHESIS ACCESSORY PROTEIN RV0574C-RELATED"/>
    <property type="match status" value="1"/>
</dbReference>
<proteinExistence type="inferred from homology"/>
<accession>A0A1E5TEF4</accession>
<dbReference type="Proteomes" id="UP000095713">
    <property type="component" value="Unassembled WGS sequence"/>
</dbReference>
<dbReference type="PANTHER" id="PTHR33393:SF12">
    <property type="entry name" value="CAPSULE BIOSYNTHESIS PROTEIN CAPA"/>
    <property type="match status" value="1"/>
</dbReference>
<dbReference type="CDD" id="cd07381">
    <property type="entry name" value="MPP_CapA"/>
    <property type="match status" value="1"/>
</dbReference>
<keyword evidence="4" id="KW-1185">Reference proteome</keyword>
<evidence type="ECO:0000313" key="3">
    <source>
        <dbReference type="EMBL" id="OEK09739.1"/>
    </source>
</evidence>
<evidence type="ECO:0000259" key="2">
    <source>
        <dbReference type="SMART" id="SM00854"/>
    </source>
</evidence>
<dbReference type="AlphaFoldDB" id="A0A1E5TEF4"/>
<gene>
    <name evidence="3" type="ORF">A8C32_12545</name>
</gene>
<dbReference type="STRING" id="1849968.A8C32_12545"/>
<dbReference type="InterPro" id="IPR052169">
    <property type="entry name" value="CW_Biosynth-Accessory"/>
</dbReference>
<sequence length="364" mass="41446">MPVVIPKFVPEPEKVLEPKTLSLLFIGDFMGHMDQIKAAYNKETKTYEYDACFSKIKPILSDADVTLGNIEVTLGVKPYSGYPQFSSPASYAAAIKRAGVDVLTTANNHSCDKRKKGVERTIEILDSLQIGHTGTFINSEEKIKNPAYIIEKNDFKIAIINYTYGTNEIKPTPPNVVNYLDKETIKADIESVNATSKPDEIIAFVHWGYQYKDLPNKAQKEMFAYFKSLGVNIVIGAHPHVLQPMEWQKADDNNPTESLVVYSLGNFVSHQRTFPRDGGAVFKLLLEKDNETKKVKIKDADYFLTWVHEPVVKGKKEYYVLPANKFSKDTTYFKQTKDYDKMMRFVKHARTLLGEHNVNIDEYH</sequence>
<evidence type="ECO:0000313" key="4">
    <source>
        <dbReference type="Proteomes" id="UP000095713"/>
    </source>
</evidence>
<comment type="similarity">
    <text evidence="1">Belongs to the CapA family.</text>
</comment>
<dbReference type="InterPro" id="IPR019079">
    <property type="entry name" value="Capsule_synth_CapA"/>
</dbReference>